<protein>
    <recommendedName>
        <fullName evidence="1">EF-hand domain-containing protein</fullName>
    </recommendedName>
</protein>
<dbReference type="AlphaFoldDB" id="A0A8S1P2E0"/>
<gene>
    <name evidence="2" type="ORF">PPRIM_AZ9-3.1.T0990120</name>
</gene>
<reference evidence="2" key="1">
    <citation type="submission" date="2021-01" db="EMBL/GenBank/DDBJ databases">
        <authorList>
            <consortium name="Genoscope - CEA"/>
            <person name="William W."/>
        </authorList>
    </citation>
    <scope>NUCLEOTIDE SEQUENCE</scope>
</reference>
<dbReference type="OMA" id="KISEWTY"/>
<organism evidence="2 3">
    <name type="scientific">Paramecium primaurelia</name>
    <dbReference type="NCBI Taxonomy" id="5886"/>
    <lineage>
        <taxon>Eukaryota</taxon>
        <taxon>Sar</taxon>
        <taxon>Alveolata</taxon>
        <taxon>Ciliophora</taxon>
        <taxon>Intramacronucleata</taxon>
        <taxon>Oligohymenophorea</taxon>
        <taxon>Peniculida</taxon>
        <taxon>Parameciidae</taxon>
        <taxon>Paramecium</taxon>
    </lineage>
</organism>
<dbReference type="GO" id="GO:0005509">
    <property type="term" value="F:calcium ion binding"/>
    <property type="evidence" value="ECO:0007669"/>
    <property type="project" value="InterPro"/>
</dbReference>
<evidence type="ECO:0000313" key="2">
    <source>
        <dbReference type="EMBL" id="CAD8095724.1"/>
    </source>
</evidence>
<proteinExistence type="predicted"/>
<dbReference type="Proteomes" id="UP000688137">
    <property type="component" value="Unassembled WGS sequence"/>
</dbReference>
<comment type="caution">
    <text evidence="2">The sequence shown here is derived from an EMBL/GenBank/DDBJ whole genome shotgun (WGS) entry which is preliminary data.</text>
</comment>
<sequence length="274" mass="32981">MITLDQYFNVLSQIGQEAENFKHSLCSLENFESYSYWSALTNNSMLLNINQLQDQFPTLSVQGIAMIYKVFDSDLDGNLNFSDFFDMIISIDNPILRQEITFRKVEYKINGLIQINVRVFELLQFYCTKLMELQQIKQQLHCQIDFNVYFTFFKNKHLKIDHYCYFLLTKEYSKHDENLINFEDFYKLLSNQDNNAINELFSINLEKIQVAQVIMKRFEQEKKNKKHKQFINKQQQSAWQLQNSPKQIQYFSVQTNDKNENRIFEDQKISEWTY</sequence>
<name>A0A8S1P2E0_PARPR</name>
<feature type="domain" description="EF-hand" evidence="1">
    <location>
        <begin position="59"/>
        <end position="94"/>
    </location>
</feature>
<evidence type="ECO:0000313" key="3">
    <source>
        <dbReference type="Proteomes" id="UP000688137"/>
    </source>
</evidence>
<keyword evidence="3" id="KW-1185">Reference proteome</keyword>
<dbReference type="PROSITE" id="PS50222">
    <property type="entry name" value="EF_HAND_2"/>
    <property type="match status" value="1"/>
</dbReference>
<evidence type="ECO:0000259" key="1">
    <source>
        <dbReference type="PROSITE" id="PS50222"/>
    </source>
</evidence>
<accession>A0A8S1P2E0</accession>
<dbReference type="EMBL" id="CAJJDM010000102">
    <property type="protein sequence ID" value="CAD8095724.1"/>
    <property type="molecule type" value="Genomic_DNA"/>
</dbReference>
<dbReference type="InterPro" id="IPR002048">
    <property type="entry name" value="EF_hand_dom"/>
</dbReference>